<dbReference type="PROSITE" id="PS50887">
    <property type="entry name" value="GGDEF"/>
    <property type="match status" value="1"/>
</dbReference>
<feature type="transmembrane region" description="Helical" evidence="1">
    <location>
        <begin position="95"/>
        <end position="114"/>
    </location>
</feature>
<name>A0ABY8EA87_9FIRM</name>
<dbReference type="Gene3D" id="3.20.20.450">
    <property type="entry name" value="EAL domain"/>
    <property type="match status" value="1"/>
</dbReference>
<dbReference type="Pfam" id="PF00563">
    <property type="entry name" value="EAL"/>
    <property type="match status" value="1"/>
</dbReference>
<dbReference type="PANTHER" id="PTHR33121">
    <property type="entry name" value="CYCLIC DI-GMP PHOSPHODIESTERASE PDEF"/>
    <property type="match status" value="1"/>
</dbReference>
<accession>A0ABY8EA87</accession>
<evidence type="ECO:0000313" key="5">
    <source>
        <dbReference type="Proteomes" id="UP001222800"/>
    </source>
</evidence>
<dbReference type="Pfam" id="PF00990">
    <property type="entry name" value="GGDEF"/>
    <property type="match status" value="1"/>
</dbReference>
<dbReference type="CDD" id="cd01948">
    <property type="entry name" value="EAL"/>
    <property type="match status" value="1"/>
</dbReference>
<reference evidence="4 5" key="1">
    <citation type="submission" date="2023-03" db="EMBL/GenBank/DDBJ databases">
        <title>Complete genome sequence of Tepidibacter sp. SWIR-1, isolated from a deep-sea hydrothermal vent.</title>
        <authorList>
            <person name="Li X."/>
        </authorList>
    </citation>
    <scope>NUCLEOTIDE SEQUENCE [LARGE SCALE GENOMIC DNA]</scope>
    <source>
        <strain evidence="4 5">SWIR-1</strain>
    </source>
</reference>
<dbReference type="InterPro" id="IPR043128">
    <property type="entry name" value="Rev_trsase/Diguanyl_cyclase"/>
</dbReference>
<dbReference type="EMBL" id="CP120733">
    <property type="protein sequence ID" value="WFD09832.1"/>
    <property type="molecule type" value="Genomic_DNA"/>
</dbReference>
<dbReference type="CDD" id="cd01949">
    <property type="entry name" value="GGDEF"/>
    <property type="match status" value="1"/>
</dbReference>
<dbReference type="InterPro" id="IPR001633">
    <property type="entry name" value="EAL_dom"/>
</dbReference>
<keyword evidence="5" id="KW-1185">Reference proteome</keyword>
<dbReference type="PROSITE" id="PS50883">
    <property type="entry name" value="EAL"/>
    <property type="match status" value="1"/>
</dbReference>
<dbReference type="SUPFAM" id="SSF55073">
    <property type="entry name" value="Nucleotide cyclase"/>
    <property type="match status" value="1"/>
</dbReference>
<feature type="domain" description="GGDEF" evidence="3">
    <location>
        <begin position="161"/>
        <end position="295"/>
    </location>
</feature>
<protein>
    <submittedName>
        <fullName evidence="4">Bifunctional diguanylate cyclase/phosphodiesterase</fullName>
    </submittedName>
</protein>
<dbReference type="Proteomes" id="UP001222800">
    <property type="component" value="Chromosome"/>
</dbReference>
<dbReference type="InterPro" id="IPR050706">
    <property type="entry name" value="Cyclic-di-GMP_PDE-like"/>
</dbReference>
<evidence type="ECO:0000259" key="2">
    <source>
        <dbReference type="PROSITE" id="PS50883"/>
    </source>
</evidence>
<dbReference type="SMART" id="SM00052">
    <property type="entry name" value="EAL"/>
    <property type="match status" value="1"/>
</dbReference>
<dbReference type="InterPro" id="IPR000160">
    <property type="entry name" value="GGDEF_dom"/>
</dbReference>
<evidence type="ECO:0000259" key="3">
    <source>
        <dbReference type="PROSITE" id="PS50887"/>
    </source>
</evidence>
<dbReference type="RefSeq" id="WP_277731785.1">
    <property type="nucleotide sequence ID" value="NZ_CP120733.1"/>
</dbReference>
<dbReference type="InterPro" id="IPR035919">
    <property type="entry name" value="EAL_sf"/>
</dbReference>
<dbReference type="PANTHER" id="PTHR33121:SF71">
    <property type="entry name" value="OXYGEN SENSOR PROTEIN DOSP"/>
    <property type="match status" value="1"/>
</dbReference>
<dbReference type="InterPro" id="IPR029787">
    <property type="entry name" value="Nucleotide_cyclase"/>
</dbReference>
<evidence type="ECO:0000256" key="1">
    <source>
        <dbReference type="SAM" id="Phobius"/>
    </source>
</evidence>
<keyword evidence="1" id="KW-0472">Membrane</keyword>
<dbReference type="NCBIfam" id="TIGR00254">
    <property type="entry name" value="GGDEF"/>
    <property type="match status" value="1"/>
</dbReference>
<dbReference type="SMART" id="SM00267">
    <property type="entry name" value="GGDEF"/>
    <property type="match status" value="1"/>
</dbReference>
<feature type="transmembrane region" description="Helical" evidence="1">
    <location>
        <begin position="41"/>
        <end position="58"/>
    </location>
</feature>
<organism evidence="4 5">
    <name type="scientific">Tepidibacter hydrothermalis</name>
    <dbReference type="NCBI Taxonomy" id="3036126"/>
    <lineage>
        <taxon>Bacteria</taxon>
        <taxon>Bacillati</taxon>
        <taxon>Bacillota</taxon>
        <taxon>Clostridia</taxon>
        <taxon>Peptostreptococcales</taxon>
        <taxon>Peptostreptococcaceae</taxon>
        <taxon>Tepidibacter</taxon>
    </lineage>
</organism>
<feature type="transmembrane region" description="Helical" evidence="1">
    <location>
        <begin position="12"/>
        <end position="29"/>
    </location>
</feature>
<keyword evidence="1" id="KW-0812">Transmembrane</keyword>
<dbReference type="SUPFAM" id="SSF141868">
    <property type="entry name" value="EAL domain-like"/>
    <property type="match status" value="1"/>
</dbReference>
<proteinExistence type="predicted"/>
<evidence type="ECO:0000313" key="4">
    <source>
        <dbReference type="EMBL" id="WFD09832.1"/>
    </source>
</evidence>
<gene>
    <name evidence="4" type="ORF">P4S50_15750</name>
</gene>
<feature type="domain" description="EAL" evidence="2">
    <location>
        <begin position="304"/>
        <end position="558"/>
    </location>
</feature>
<sequence length="564" mass="64974">MNNKNDKKNIMKIFIILTSLFLLITFILVKNNLDIDISDFIFEGICLILIVIGFIISLELKVKTLSVGCAIFAISMFNDSLDELKFIPFSKWQNLIFEKFLFGLGIIFIVYGFYKIINQKNTLLKELNHLALSDPLTNLLNIRSLENKLKLDIEQASKNNTKIGVLFIDLDKFKLINDSLGHNAGNYILKKVAKRLRLVTRQEDTIARLGGDEFILILNDINETNEIIDIVRNIINVFKTPPFILKEKEFTVTCSMGISIFPDDGKDIETLFKNADIAMYKAKENQGNTYEFYNYKMSEQMDKNIEIEHKLKHALEKREFILHYQPKVDIKTNKITGLEALVRWKCPEKGLIYPNNFIPVAEETGLIKKLDEHILELSCLQIKEWINEGLNPPNISINISGKTFYENDFLDRLESILEDTEVSYESISIEITETAAMKDKKYTYKILEQIRSKGIKILLDDFGKGYSSLSYLKDFPIDVLKIDKSFVDNICYNNIDSSITRAIIDMAKALKLKVLAEGVETEEQLRLLDNFSCEEYQGYLFSKPLPVEKIEIMLTKNTEKTEAI</sequence>
<dbReference type="Gene3D" id="3.30.70.270">
    <property type="match status" value="1"/>
</dbReference>
<keyword evidence="1" id="KW-1133">Transmembrane helix</keyword>